<reference evidence="1 2" key="1">
    <citation type="submission" date="2024-09" db="EMBL/GenBank/DDBJ databases">
        <title>Floridaenema gen nov. (Aerosakkonemataceae, Aerosakkonematales ord. nov., Cyanobacteria) from benthic tropical and subtropical fresh waters, with the description of four new species.</title>
        <authorList>
            <person name="Moretto J.A."/>
            <person name="Berthold D.E."/>
            <person name="Lefler F.W."/>
            <person name="Huang I.-S."/>
            <person name="Laughinghouse H. IV."/>
        </authorList>
    </citation>
    <scope>NUCLEOTIDE SEQUENCE [LARGE SCALE GENOMIC DNA]</scope>
    <source>
        <strain evidence="1 2">BLCC-F167</strain>
    </source>
</reference>
<keyword evidence="1" id="KW-0255">Endonuclease</keyword>
<keyword evidence="1" id="KW-0378">Hydrolase</keyword>
<keyword evidence="1" id="KW-0540">Nuclease</keyword>
<accession>A0ABV4WWK3</accession>
<dbReference type="EMBL" id="JBHFNT010000309">
    <property type="protein sequence ID" value="MFB2839500.1"/>
    <property type="molecule type" value="Genomic_DNA"/>
</dbReference>
<protein>
    <submittedName>
        <fullName evidence="1">Restriction endonuclease subunit R</fullName>
    </submittedName>
</protein>
<proteinExistence type="predicted"/>
<comment type="caution">
    <text evidence="1">The sequence shown here is derived from an EMBL/GenBank/DDBJ whole genome shotgun (WGS) entry which is preliminary data.</text>
</comment>
<gene>
    <name evidence="1" type="ORF">ACE1CA_33840</name>
</gene>
<evidence type="ECO:0000313" key="2">
    <source>
        <dbReference type="Proteomes" id="UP001576780"/>
    </source>
</evidence>
<organism evidence="1 2">
    <name type="scientific">Floridaenema evergladense BLCC-F167</name>
    <dbReference type="NCBI Taxonomy" id="3153639"/>
    <lineage>
        <taxon>Bacteria</taxon>
        <taxon>Bacillati</taxon>
        <taxon>Cyanobacteriota</taxon>
        <taxon>Cyanophyceae</taxon>
        <taxon>Oscillatoriophycideae</taxon>
        <taxon>Aerosakkonematales</taxon>
        <taxon>Aerosakkonemataceae</taxon>
        <taxon>Floridanema</taxon>
        <taxon>Floridanema evergladense</taxon>
    </lineage>
</organism>
<dbReference type="GO" id="GO:0004519">
    <property type="term" value="F:endonuclease activity"/>
    <property type="evidence" value="ECO:0007669"/>
    <property type="project" value="UniProtKB-KW"/>
</dbReference>
<dbReference type="Proteomes" id="UP001576780">
    <property type="component" value="Unassembled WGS sequence"/>
</dbReference>
<keyword evidence="2" id="KW-1185">Reference proteome</keyword>
<sequence length="220" mass="25153">MITLRARNLSLNDVNRLLNLAEKLDEVSFTDLLTLEPITDLEQQEIAQICDDFRPYVRAKKASEGQVKLLTVFPLLRLAGFYHYPIQINVEEGIDNIVIEDEDTTITGRFDIVAVNRNIFTTNNVPFWILVIESKELGVDVLQGLSQLLAYAYNSLERQPSVWGMVTNGLQYLFVLIQQGNLPTYQLIMPRLDLFYSQQSVLLLQVLKAICKLEFSSLKL</sequence>
<evidence type="ECO:0000313" key="1">
    <source>
        <dbReference type="EMBL" id="MFB2839500.1"/>
    </source>
</evidence>
<dbReference type="RefSeq" id="WP_413281765.1">
    <property type="nucleotide sequence ID" value="NZ_JBHFNT010000309.1"/>
</dbReference>
<name>A0ABV4WWK3_9CYAN</name>